<organism evidence="2 3">
    <name type="scientific">Arthrobacter silviterrae</name>
    <dbReference type="NCBI Taxonomy" id="2026658"/>
    <lineage>
        <taxon>Bacteria</taxon>
        <taxon>Bacillati</taxon>
        <taxon>Actinomycetota</taxon>
        <taxon>Actinomycetes</taxon>
        <taxon>Micrococcales</taxon>
        <taxon>Micrococcaceae</taxon>
        <taxon>Arthrobacter</taxon>
    </lineage>
</organism>
<dbReference type="Proteomes" id="UP000479226">
    <property type="component" value="Unassembled WGS sequence"/>
</dbReference>
<feature type="domain" description="Elongation factor G-binding protein C-terminal treble-clef zinc-finger" evidence="1">
    <location>
        <begin position="9"/>
        <end position="159"/>
    </location>
</feature>
<dbReference type="Pfam" id="PF16571">
    <property type="entry name" value="FBP_C"/>
    <property type="match status" value="1"/>
</dbReference>
<dbReference type="RefSeq" id="WP_165182341.1">
    <property type="nucleotide sequence ID" value="NZ_JAAKZI010000019.1"/>
</dbReference>
<dbReference type="InterPro" id="IPR032330">
    <property type="entry name" value="EF-G-binding_C"/>
</dbReference>
<dbReference type="EMBL" id="JAAKZI010000019">
    <property type="protein sequence ID" value="NGN84113.1"/>
    <property type="molecule type" value="Genomic_DNA"/>
</dbReference>
<proteinExistence type="predicted"/>
<evidence type="ECO:0000313" key="2">
    <source>
        <dbReference type="EMBL" id="NGN84113.1"/>
    </source>
</evidence>
<sequence>MLSLDEKTIRSSFINASQRERSNMNLPENFDTLDWDGLDFLGWGDKKYPELGYAVAWTGGRPVGVLLRQVEGKTRSRPQCAWCEDVYLPNDVVFFNTKRAGAPGRQGNTVATLVCANFECSANVRRLPPVAYLGFDVEAARVERIAALQGNVESFLRKVGGDTP</sequence>
<comment type="caution">
    <text evidence="2">The sequence shown here is derived from an EMBL/GenBank/DDBJ whole genome shotgun (WGS) entry which is preliminary data.</text>
</comment>
<gene>
    <name evidence="2" type="ORF">G6N77_11665</name>
</gene>
<reference evidence="2 3" key="1">
    <citation type="submission" date="2020-02" db="EMBL/GenBank/DDBJ databases">
        <title>Genome sequence of the type strain DSM 27180 of Arthrobacter silviterrae.</title>
        <authorList>
            <person name="Gao J."/>
            <person name="Sun J."/>
        </authorList>
    </citation>
    <scope>NUCLEOTIDE SEQUENCE [LARGE SCALE GENOMIC DNA]</scope>
    <source>
        <strain evidence="2 3">DSM 27180</strain>
    </source>
</reference>
<evidence type="ECO:0000259" key="1">
    <source>
        <dbReference type="Pfam" id="PF16571"/>
    </source>
</evidence>
<protein>
    <submittedName>
        <fullName evidence="2">FBP domain-containing protein</fullName>
    </submittedName>
</protein>
<name>A0ABX0DBV3_9MICC</name>
<keyword evidence="3" id="KW-1185">Reference proteome</keyword>
<accession>A0ABX0DBV3</accession>
<evidence type="ECO:0000313" key="3">
    <source>
        <dbReference type="Proteomes" id="UP000479226"/>
    </source>
</evidence>